<sequence length="386" mass="41035">MRFTAGHPFMLSLSAFAVASFVHAIDSPAGDATGRASMDATTAPTAEVVVSGLRSLELFDPSESYSKDSADVPGAFLSLATASELGPSFSKTWARYPSVAFVPPVDIGGAPLPSSLRAVDDPVDPEEFSFVIARAKDEFLASLSPSARRQWTLWLKRGGETPGLFHRKEENEEAVPSGGGLFPSALIHTQGVHDDKTPFFFPSALIHTQGVHDDRTPFSKKQKDKSTSHRKLDGPGLRVQHKRKLPPSVAPPLSTADLHPEKDAATYQDLPAATSIAAISPDPQTPPPPAENQMNMRRADPDHKSLSDAVAAPTPGVEVATGKKSKRAVGASLSDSATRKKQRFRPRSNRDAQHPDAGTGTLRADAMTSSSVTTGNQNLAPSVPPT</sequence>
<dbReference type="VEuPathDB" id="ToxoDB:BESB_004690"/>
<dbReference type="RefSeq" id="XP_029222137.1">
    <property type="nucleotide sequence ID" value="XM_029359224.1"/>
</dbReference>
<feature type="region of interest" description="Disordered" evidence="1">
    <location>
        <begin position="277"/>
        <end position="386"/>
    </location>
</feature>
<reference evidence="3 4" key="1">
    <citation type="submission" date="2017-09" db="EMBL/GenBank/DDBJ databases">
        <title>Genome sequencing of Besnoitia besnoiti strain Bb-Ger1.</title>
        <authorList>
            <person name="Schares G."/>
            <person name="Venepally P."/>
            <person name="Lorenzi H.A."/>
        </authorList>
    </citation>
    <scope>NUCLEOTIDE SEQUENCE [LARGE SCALE GENOMIC DNA]</scope>
    <source>
        <strain evidence="3 4">Bb-Ger1</strain>
    </source>
</reference>
<evidence type="ECO:0000256" key="1">
    <source>
        <dbReference type="SAM" id="MobiDB-lite"/>
    </source>
</evidence>
<accession>A0A2A9MHV9</accession>
<dbReference type="OrthoDB" id="331454at2759"/>
<comment type="caution">
    <text evidence="3">The sequence shown here is derived from an EMBL/GenBank/DDBJ whole genome shotgun (WGS) entry which is preliminary data.</text>
</comment>
<dbReference type="Proteomes" id="UP000224006">
    <property type="component" value="Chromosome I"/>
</dbReference>
<dbReference type="KEGG" id="bbes:BESB_004690"/>
<name>A0A2A9MHV9_BESBE</name>
<gene>
    <name evidence="3" type="ORF">BESB_004690</name>
</gene>
<feature type="compositionally biased region" description="Basic and acidic residues" evidence="1">
    <location>
        <begin position="297"/>
        <end position="306"/>
    </location>
</feature>
<organism evidence="3 4">
    <name type="scientific">Besnoitia besnoiti</name>
    <name type="common">Apicomplexan protozoan</name>
    <dbReference type="NCBI Taxonomy" id="94643"/>
    <lineage>
        <taxon>Eukaryota</taxon>
        <taxon>Sar</taxon>
        <taxon>Alveolata</taxon>
        <taxon>Apicomplexa</taxon>
        <taxon>Conoidasida</taxon>
        <taxon>Coccidia</taxon>
        <taxon>Eucoccidiorida</taxon>
        <taxon>Eimeriorina</taxon>
        <taxon>Sarcocystidae</taxon>
        <taxon>Besnoitia</taxon>
    </lineage>
</organism>
<dbReference type="AlphaFoldDB" id="A0A2A9MHV9"/>
<protein>
    <recommendedName>
        <fullName evidence="5">Transmembrane protein</fullName>
    </recommendedName>
</protein>
<feature type="compositionally biased region" description="Basic and acidic residues" evidence="1">
    <location>
        <begin position="224"/>
        <end position="233"/>
    </location>
</feature>
<feature type="compositionally biased region" description="Polar residues" evidence="1">
    <location>
        <begin position="367"/>
        <end position="380"/>
    </location>
</feature>
<evidence type="ECO:0008006" key="5">
    <source>
        <dbReference type="Google" id="ProtNLM"/>
    </source>
</evidence>
<proteinExistence type="predicted"/>
<feature type="signal peptide" evidence="2">
    <location>
        <begin position="1"/>
        <end position="24"/>
    </location>
</feature>
<keyword evidence="2" id="KW-0732">Signal</keyword>
<feature type="region of interest" description="Disordered" evidence="1">
    <location>
        <begin position="211"/>
        <end position="257"/>
    </location>
</feature>
<evidence type="ECO:0000313" key="4">
    <source>
        <dbReference type="Proteomes" id="UP000224006"/>
    </source>
</evidence>
<evidence type="ECO:0000256" key="2">
    <source>
        <dbReference type="SAM" id="SignalP"/>
    </source>
</evidence>
<dbReference type="GeneID" id="40305532"/>
<feature type="chain" id="PRO_5013242087" description="Transmembrane protein" evidence="2">
    <location>
        <begin position="25"/>
        <end position="386"/>
    </location>
</feature>
<dbReference type="EMBL" id="NWUJ01000001">
    <property type="protein sequence ID" value="PFH38128.1"/>
    <property type="molecule type" value="Genomic_DNA"/>
</dbReference>
<evidence type="ECO:0000313" key="3">
    <source>
        <dbReference type="EMBL" id="PFH38128.1"/>
    </source>
</evidence>
<keyword evidence="4" id="KW-1185">Reference proteome</keyword>